<protein>
    <submittedName>
        <fullName evidence="1">Uncharacterized protein</fullName>
    </submittedName>
</protein>
<dbReference type="STRING" id="52770.BSZ40_06610"/>
<dbReference type="AlphaFoldDB" id="A0A1Q5PVQ5"/>
<organism evidence="1 2">
    <name type="scientific">Buchananella hordeovulneris</name>
    <dbReference type="NCBI Taxonomy" id="52770"/>
    <lineage>
        <taxon>Bacteria</taxon>
        <taxon>Bacillati</taxon>
        <taxon>Actinomycetota</taxon>
        <taxon>Actinomycetes</taxon>
        <taxon>Actinomycetales</taxon>
        <taxon>Actinomycetaceae</taxon>
        <taxon>Buchananella</taxon>
    </lineage>
</organism>
<comment type="caution">
    <text evidence="1">The sequence shown here is derived from an EMBL/GenBank/DDBJ whole genome shotgun (WGS) entry which is preliminary data.</text>
</comment>
<name>A0A1Q5PVQ5_9ACTO</name>
<dbReference type="EMBL" id="MQVS01000006">
    <property type="protein sequence ID" value="OKL51515.1"/>
    <property type="molecule type" value="Genomic_DNA"/>
</dbReference>
<sequence length="193" mass="20263">MEDNLDDEFARLVASLAEETEPDPARRALAVVLTPFESAEAVAALCAMGNLAASVVPTPTGAVVARELTLASSPEADLDQLLAVTPPAADQMARLLSRTSRAGVVLLLSELATDVGNEQGLSGHITARQYNAGEPGEEVPVGLVLARMDSLVEDILIGRQQLAQAPGVIDTSTVKGLDALKALGRRRWRFGGR</sequence>
<reference evidence="2" key="1">
    <citation type="submission" date="2016-12" db="EMBL/GenBank/DDBJ databases">
        <authorList>
            <person name="Meng X."/>
        </authorList>
    </citation>
    <scope>NUCLEOTIDE SEQUENCE [LARGE SCALE GENOMIC DNA]</scope>
    <source>
        <strain evidence="2">DSM 20732</strain>
    </source>
</reference>
<accession>A0A1Q5PVQ5</accession>
<keyword evidence="2" id="KW-1185">Reference proteome</keyword>
<dbReference type="Proteomes" id="UP000185612">
    <property type="component" value="Unassembled WGS sequence"/>
</dbReference>
<proteinExistence type="predicted"/>
<dbReference type="InParanoid" id="A0A1Q5PVQ5"/>
<evidence type="ECO:0000313" key="2">
    <source>
        <dbReference type="Proteomes" id="UP000185612"/>
    </source>
</evidence>
<dbReference type="RefSeq" id="WP_073824475.1">
    <property type="nucleotide sequence ID" value="NZ_MQVS01000006.1"/>
</dbReference>
<evidence type="ECO:0000313" key="1">
    <source>
        <dbReference type="EMBL" id="OKL51515.1"/>
    </source>
</evidence>
<gene>
    <name evidence="1" type="ORF">BSZ40_06610</name>
</gene>
<dbReference type="OrthoDB" id="3268823at2"/>